<dbReference type="AlphaFoldDB" id="A0A6B0KA70"/>
<dbReference type="NCBIfam" id="TIGR00055">
    <property type="entry name" value="uppS"/>
    <property type="match status" value="1"/>
</dbReference>
<dbReference type="EMBL" id="VJDK01000025">
    <property type="protein sequence ID" value="MWY74462.1"/>
    <property type="molecule type" value="Genomic_DNA"/>
</dbReference>
<feature type="binding site" evidence="2">
    <location>
        <position position="39"/>
    </location>
    <ligand>
        <name>substrate</name>
    </ligand>
</feature>
<dbReference type="GO" id="GO:0009252">
    <property type="term" value="P:peptidoglycan biosynthetic process"/>
    <property type="evidence" value="ECO:0007669"/>
    <property type="project" value="UniProtKB-UniRule"/>
</dbReference>
<feature type="binding site" evidence="2">
    <location>
        <position position="34"/>
    </location>
    <ligand>
        <name>Mg(2+)</name>
        <dbReference type="ChEBI" id="CHEBI:18420"/>
    </ligand>
</feature>
<dbReference type="PANTHER" id="PTHR10291">
    <property type="entry name" value="DEHYDRODOLICHYL DIPHOSPHATE SYNTHASE FAMILY MEMBER"/>
    <property type="match status" value="1"/>
</dbReference>
<feature type="binding site" evidence="2">
    <location>
        <position position="47"/>
    </location>
    <ligand>
        <name>substrate</name>
    </ligand>
</feature>
<sequence>MFILSYHLANLIFFIIFMTSAKENILRHLAIIMDGNGRWAKSRLKPRIFGHRNSVSSVDATIEYCVENNIEMLTLFAFGRDNWLRPAQEVSDLMDLFYKTLKDKTPKLHDNNIVVTVVGDRSRLSNKLIGMIEYSESLTKSNTGLKLRLAVDYAGRWDIVEATRAIAREVDIGKLSVDEIDQNSFAKYLVGGNMPVDLLIRTSGEVRLSDFMLWQLAYAEMYFTDIMWPDFSKQELTRAVEYFYSRQRRFGKIGEQI</sequence>
<dbReference type="CDD" id="cd00475">
    <property type="entry name" value="Cis_IPPS"/>
    <property type="match status" value="1"/>
</dbReference>
<accession>A0A6B0KA70</accession>
<dbReference type="PANTHER" id="PTHR10291:SF0">
    <property type="entry name" value="DEHYDRODOLICHYL DIPHOSPHATE SYNTHASE 2"/>
    <property type="match status" value="1"/>
</dbReference>
<dbReference type="EC" id="2.5.1.31" evidence="2"/>
<dbReference type="GO" id="GO:0071555">
    <property type="term" value="P:cell wall organization"/>
    <property type="evidence" value="ECO:0007669"/>
    <property type="project" value="UniProtKB-KW"/>
</dbReference>
<evidence type="ECO:0000256" key="2">
    <source>
        <dbReference type="HAMAP-Rule" id="MF_01139"/>
    </source>
</evidence>
<dbReference type="GO" id="GO:0005829">
    <property type="term" value="C:cytosol"/>
    <property type="evidence" value="ECO:0007669"/>
    <property type="project" value="TreeGrafter"/>
</dbReference>
<dbReference type="EMBL" id="VJIQ01000025">
    <property type="protein sequence ID" value="MXB13629.1"/>
    <property type="molecule type" value="Genomic_DNA"/>
</dbReference>
<dbReference type="GO" id="GO:0000287">
    <property type="term" value="F:magnesium ion binding"/>
    <property type="evidence" value="ECO:0007669"/>
    <property type="project" value="UniProtKB-UniRule"/>
</dbReference>
<proteinExistence type="inferred from homology"/>
<evidence type="ECO:0000256" key="1">
    <source>
        <dbReference type="ARBA" id="ARBA00022679"/>
    </source>
</evidence>
<feature type="active site" evidence="2">
    <location>
        <position position="34"/>
    </location>
</feature>
<keyword evidence="2" id="KW-0460">Magnesium</keyword>
<feature type="binding site" evidence="2">
    <location>
        <begin position="35"/>
        <end position="38"/>
    </location>
    <ligand>
        <name>substrate</name>
    </ligand>
</feature>
<evidence type="ECO:0000313" key="3">
    <source>
        <dbReference type="EMBL" id="MWY74462.1"/>
    </source>
</evidence>
<keyword evidence="2" id="KW-0133">Cell shape</keyword>
<comment type="similarity">
    <text evidence="2">Belongs to the UPP synthase family.</text>
</comment>
<evidence type="ECO:0000313" key="4">
    <source>
        <dbReference type="EMBL" id="MXB13629.1"/>
    </source>
</evidence>
<gene>
    <name evidence="2 3" type="primary">uppS</name>
    <name evidence="3" type="ORF">FNB10_05030</name>
    <name evidence="4" type="ORF">FND40_04950</name>
</gene>
<dbReference type="Pfam" id="PF01255">
    <property type="entry name" value="Prenyltransf"/>
    <property type="match status" value="1"/>
</dbReference>
<comment type="caution">
    <text evidence="2">Lacks conserved residue(s) required for the propagation of feature annotation.</text>
</comment>
<dbReference type="HAMAP" id="MF_01139">
    <property type="entry name" value="ISPT"/>
    <property type="match status" value="1"/>
</dbReference>
<feature type="active site" description="Proton acceptor" evidence="2">
    <location>
        <position position="82"/>
    </location>
</feature>
<feature type="binding site" evidence="2">
    <location>
        <position position="83"/>
    </location>
    <ligand>
        <name>substrate</name>
    </ligand>
</feature>
<keyword evidence="2" id="KW-0573">Peptidoglycan synthesis</keyword>
<dbReference type="GO" id="GO:0008360">
    <property type="term" value="P:regulation of cell shape"/>
    <property type="evidence" value="ECO:0007669"/>
    <property type="project" value="UniProtKB-KW"/>
</dbReference>
<dbReference type="Gene3D" id="3.40.1180.10">
    <property type="entry name" value="Decaprenyl diphosphate synthase-like"/>
    <property type="match status" value="1"/>
</dbReference>
<feature type="binding site" evidence="2">
    <location>
        <position position="201"/>
    </location>
    <ligand>
        <name>substrate</name>
    </ligand>
</feature>
<dbReference type="FunFam" id="3.40.1180.10:FF:000001">
    <property type="entry name" value="(2E,6E)-farnesyl-diphosphate-specific ditrans,polycis-undecaprenyl-diphosphate synthase"/>
    <property type="match status" value="1"/>
</dbReference>
<reference evidence="3" key="1">
    <citation type="submission" date="2019-06" db="EMBL/GenBank/DDBJ databases">
        <title>Phylogeography and genetic diversity of Francisella tularensis subsp. holarctica in France (1947-2018).</title>
        <authorList>
            <person name="Kevin M."/>
            <person name="Madani N."/>
            <person name="Maurin M."/>
        </authorList>
    </citation>
    <scope>NUCLEOTIDE SEQUENCE</scope>
    <source>
        <strain evidence="3">10-1635/5</strain>
        <strain evidence="4">93-11516</strain>
    </source>
</reference>
<dbReference type="InterPro" id="IPR018520">
    <property type="entry name" value="UPP_synth-like_CS"/>
</dbReference>
<name>A0A6B0KA70_FRATU</name>
<keyword evidence="2" id="KW-0961">Cell wall biogenesis/degradation</keyword>
<feature type="binding site" evidence="2">
    <location>
        <position position="85"/>
    </location>
    <ligand>
        <name>substrate</name>
    </ligand>
</feature>
<dbReference type="InterPro" id="IPR001441">
    <property type="entry name" value="UPP_synth-like"/>
</dbReference>
<comment type="caution">
    <text evidence="3">The sequence shown here is derived from an EMBL/GenBank/DDBJ whole genome shotgun (WGS) entry which is preliminary data.</text>
</comment>
<comment type="function">
    <text evidence="2">Catalyzes the sequential condensation of isopentenyl diphosphate (IPP) with (2E,6E)-farnesyl diphosphate (E,E-FPP) to yield (2Z,6Z,10Z,14Z,18Z,22Z,26Z,30Z,34E,38E)-undecaprenyl diphosphate (di-trans,octa-cis-UPP). UPP is the precursor of glycosyl carrier lipid in the biosynthesis of bacterial cell wall polysaccharide components such as peptidoglycan and lipopolysaccharide.</text>
</comment>
<dbReference type="SUPFAM" id="SSF64005">
    <property type="entry name" value="Undecaprenyl diphosphate synthase"/>
    <property type="match status" value="1"/>
</dbReference>
<comment type="catalytic activity">
    <reaction evidence="2">
        <text>8 isopentenyl diphosphate + (2E,6E)-farnesyl diphosphate = di-trans,octa-cis-undecaprenyl diphosphate + 8 diphosphate</text>
        <dbReference type="Rhea" id="RHEA:27551"/>
        <dbReference type="ChEBI" id="CHEBI:33019"/>
        <dbReference type="ChEBI" id="CHEBI:58405"/>
        <dbReference type="ChEBI" id="CHEBI:128769"/>
        <dbReference type="ChEBI" id="CHEBI:175763"/>
        <dbReference type="EC" id="2.5.1.31"/>
    </reaction>
</comment>
<feature type="binding site" evidence="2">
    <location>
        <position position="51"/>
    </location>
    <ligand>
        <name>substrate</name>
    </ligand>
</feature>
<keyword evidence="2" id="KW-0479">Metal-binding</keyword>
<keyword evidence="1 2" id="KW-0808">Transferase</keyword>
<organism evidence="3">
    <name type="scientific">Francisella tularensis</name>
    <dbReference type="NCBI Taxonomy" id="263"/>
    <lineage>
        <taxon>Bacteria</taxon>
        <taxon>Pseudomonadati</taxon>
        <taxon>Pseudomonadota</taxon>
        <taxon>Gammaproteobacteria</taxon>
        <taxon>Thiotrichales</taxon>
        <taxon>Francisellaceae</taxon>
        <taxon>Francisella</taxon>
    </lineage>
</organism>
<feature type="binding site" evidence="2">
    <location>
        <position position="220"/>
    </location>
    <ligand>
        <name>Mg(2+)</name>
        <dbReference type="ChEBI" id="CHEBI:18420"/>
    </ligand>
</feature>
<dbReference type="GO" id="GO:0016094">
    <property type="term" value="P:polyprenol biosynthetic process"/>
    <property type="evidence" value="ECO:0007669"/>
    <property type="project" value="TreeGrafter"/>
</dbReference>
<dbReference type="InterPro" id="IPR036424">
    <property type="entry name" value="UPP_synth-like_sf"/>
</dbReference>
<dbReference type="PROSITE" id="PS01066">
    <property type="entry name" value="UPP_SYNTHASE"/>
    <property type="match status" value="1"/>
</dbReference>
<dbReference type="GO" id="GO:0008834">
    <property type="term" value="F:ditrans,polycis-undecaprenyl-diphosphate synthase [(2E,6E)-farnesyl-diphosphate specific] activity"/>
    <property type="evidence" value="ECO:0007669"/>
    <property type="project" value="UniProtKB-UniRule"/>
</dbReference>
<comment type="subunit">
    <text evidence="2">Homodimer.</text>
</comment>
<protein>
    <recommendedName>
        <fullName evidence="2">Ditrans,polycis-undecaprenyl-diphosphate synthase ((2E,6E)-farnesyl-diphosphate specific)</fullName>
        <ecNumber evidence="2">2.5.1.31</ecNumber>
    </recommendedName>
    <alternativeName>
        <fullName evidence="2">Ditrans,polycis-undecaprenylcistransferase</fullName>
    </alternativeName>
    <alternativeName>
        <fullName evidence="2">Undecaprenyl diphosphate synthase</fullName>
        <shortName evidence="2">UDS</shortName>
    </alternativeName>
    <alternativeName>
        <fullName evidence="2">Undecaprenyl pyrophosphate synthase</fullName>
        <shortName evidence="2">UPP synthase</shortName>
    </alternativeName>
</protein>
<comment type="cofactor">
    <cofactor evidence="2">
        <name>Mg(2+)</name>
        <dbReference type="ChEBI" id="CHEBI:18420"/>
    </cofactor>
    <text evidence="2">Binds 2 magnesium ions per subunit.</text>
</comment>
<feature type="binding site" evidence="2">
    <location>
        <begin position="207"/>
        <end position="209"/>
    </location>
    <ligand>
        <name>substrate</name>
    </ligand>
</feature>